<dbReference type="EMBL" id="WLZY01000010">
    <property type="protein sequence ID" value="NDL60211.1"/>
    <property type="molecule type" value="Genomic_DNA"/>
</dbReference>
<organism evidence="1 2">
    <name type="scientific">Phytoactinopolyspora mesophila</name>
    <dbReference type="NCBI Taxonomy" id="2650750"/>
    <lineage>
        <taxon>Bacteria</taxon>
        <taxon>Bacillati</taxon>
        <taxon>Actinomycetota</taxon>
        <taxon>Actinomycetes</taxon>
        <taxon>Jiangellales</taxon>
        <taxon>Jiangellaceae</taxon>
        <taxon>Phytoactinopolyspora</taxon>
    </lineage>
</organism>
<keyword evidence="2" id="KW-1185">Reference proteome</keyword>
<dbReference type="AlphaFoldDB" id="A0A7K3MA51"/>
<evidence type="ECO:0000313" key="1">
    <source>
        <dbReference type="EMBL" id="NDL60211.1"/>
    </source>
</evidence>
<dbReference type="Gene3D" id="1.50.10.20">
    <property type="match status" value="1"/>
</dbReference>
<reference evidence="1 2" key="1">
    <citation type="submission" date="2019-11" db="EMBL/GenBank/DDBJ databases">
        <authorList>
            <person name="Li X.-J."/>
            <person name="Feng X.-M."/>
        </authorList>
    </citation>
    <scope>NUCLEOTIDE SEQUENCE [LARGE SCALE GENOMIC DNA]</scope>
    <source>
        <strain evidence="1 2">XMNu-373</strain>
    </source>
</reference>
<accession>A0A7K3MA51</accession>
<proteinExistence type="predicted"/>
<evidence type="ECO:0000313" key="2">
    <source>
        <dbReference type="Proteomes" id="UP000460435"/>
    </source>
</evidence>
<protein>
    <recommendedName>
        <fullName evidence="3">Lanthionine synthetase</fullName>
    </recommendedName>
</protein>
<name>A0A7K3MA51_9ACTN</name>
<dbReference type="SUPFAM" id="SSF158745">
    <property type="entry name" value="LanC-like"/>
    <property type="match status" value="1"/>
</dbReference>
<gene>
    <name evidence="1" type="ORF">F7O44_24360</name>
</gene>
<sequence>MSLCHGWAGLVYVAWRAGAHDHRIRAAVPRLIDRLTTALHQEPRERGLLVGESGALLTQLAVTADTPPRTQWDACLLLNAERTR</sequence>
<dbReference type="Proteomes" id="UP000460435">
    <property type="component" value="Unassembled WGS sequence"/>
</dbReference>
<comment type="caution">
    <text evidence="1">The sequence shown here is derived from an EMBL/GenBank/DDBJ whole genome shotgun (WGS) entry which is preliminary data.</text>
</comment>
<evidence type="ECO:0008006" key="3">
    <source>
        <dbReference type="Google" id="ProtNLM"/>
    </source>
</evidence>